<evidence type="ECO:0000313" key="1">
    <source>
        <dbReference type="EMBL" id="RXK14418.1"/>
    </source>
</evidence>
<dbReference type="EMBL" id="NXIE01000001">
    <property type="protein sequence ID" value="RXK14418.1"/>
    <property type="molecule type" value="Genomic_DNA"/>
</dbReference>
<dbReference type="RefSeq" id="WP_129060557.1">
    <property type="nucleotide sequence ID" value="NZ_NXIE01000001.1"/>
</dbReference>
<dbReference type="OrthoDB" id="5365431at2"/>
<comment type="caution">
    <text evidence="1">The sequence shown here is derived from an EMBL/GenBank/DDBJ whole genome shotgun (WGS) entry which is preliminary data.</text>
</comment>
<proteinExistence type="predicted"/>
<gene>
    <name evidence="1" type="ORF">CP965_02925</name>
</gene>
<reference evidence="1 2" key="1">
    <citation type="submission" date="2017-09" db="EMBL/GenBank/DDBJ databases">
        <title>Genomics of the genus Arcobacter.</title>
        <authorList>
            <person name="Perez-Cataluna A."/>
            <person name="Figueras M.J."/>
            <person name="Salas-Masso N."/>
        </authorList>
    </citation>
    <scope>NUCLEOTIDE SEQUENCE [LARGE SCALE GENOMIC DNA]</scope>
    <source>
        <strain evidence="1 2">F156-34</strain>
    </source>
</reference>
<organism evidence="1 2">
    <name type="scientific">Halarcobacter mediterraneus</name>
    <dbReference type="NCBI Taxonomy" id="2023153"/>
    <lineage>
        <taxon>Bacteria</taxon>
        <taxon>Pseudomonadati</taxon>
        <taxon>Campylobacterota</taxon>
        <taxon>Epsilonproteobacteria</taxon>
        <taxon>Campylobacterales</taxon>
        <taxon>Arcobacteraceae</taxon>
        <taxon>Halarcobacter</taxon>
    </lineage>
</organism>
<protein>
    <submittedName>
        <fullName evidence="1">Uncharacterized protein</fullName>
    </submittedName>
</protein>
<sequence length="235" mass="27374">MFINSSTNIINSFKEILPLPEPQELDQETVDKINSSIANIENDRKEYQPTKEQLEENPWLKNAVNGIRKVSDIIEDFKNGKDGSGDFTITSYSQDSFDVHEDNIRTHYYNIYAQADYTTSHLAYDDENFTREGQTRVSKIAFHASYYEKSVNEQKELQLNFTLEKDTESVDFNKLYERLKTNKSFEKSFIANIESHLYKGDSSKLIKQLEKVLELDDSTLKYRDSKNSTLLDIFV</sequence>
<dbReference type="AlphaFoldDB" id="A0A4Q1AXC8"/>
<dbReference type="Proteomes" id="UP000289718">
    <property type="component" value="Unassembled WGS sequence"/>
</dbReference>
<keyword evidence="2" id="KW-1185">Reference proteome</keyword>
<name>A0A4Q1AXC8_9BACT</name>
<evidence type="ECO:0000313" key="2">
    <source>
        <dbReference type="Proteomes" id="UP000289718"/>
    </source>
</evidence>
<accession>A0A4Q1AXC8</accession>